<feature type="transmembrane region" description="Helical" evidence="1">
    <location>
        <begin position="57"/>
        <end position="79"/>
    </location>
</feature>
<keyword evidence="3" id="KW-1185">Reference proteome</keyword>
<dbReference type="STRING" id="417102.CA982_23750"/>
<dbReference type="RefSeq" id="WP_086537601.1">
    <property type="nucleotide sequence ID" value="NZ_NGFO01000042.1"/>
</dbReference>
<name>A0A2C9ZI14_9ACTN</name>
<accession>A0A2C9ZI14</accession>
<dbReference type="EMBL" id="NGFO01000042">
    <property type="protein sequence ID" value="OUC76042.1"/>
    <property type="molecule type" value="Genomic_DNA"/>
</dbReference>
<gene>
    <name evidence="2" type="ORF">CA982_23750</name>
</gene>
<dbReference type="Proteomes" id="UP000194632">
    <property type="component" value="Unassembled WGS sequence"/>
</dbReference>
<protein>
    <submittedName>
        <fullName evidence="2">Uncharacterized protein</fullName>
    </submittedName>
</protein>
<evidence type="ECO:0000256" key="1">
    <source>
        <dbReference type="SAM" id="Phobius"/>
    </source>
</evidence>
<proteinExistence type="predicted"/>
<reference evidence="2 3" key="1">
    <citation type="submission" date="2017-05" db="EMBL/GenBank/DDBJ databases">
        <title>Biotechnological potential of actinobacteria isolated from South African environments.</title>
        <authorList>
            <person name="Le Roes-Hill M."/>
            <person name="Prins A."/>
            <person name="Durrell K.A."/>
        </authorList>
    </citation>
    <scope>NUCLEOTIDE SEQUENCE [LARGE SCALE GENOMIC DNA]</scope>
    <source>
        <strain evidence="2">BS2</strain>
    </source>
</reference>
<keyword evidence="1" id="KW-0812">Transmembrane</keyword>
<comment type="caution">
    <text evidence="2">The sequence shown here is derived from an EMBL/GenBank/DDBJ whole genome shotgun (WGS) entry which is preliminary data.</text>
</comment>
<keyword evidence="1" id="KW-1133">Transmembrane helix</keyword>
<dbReference type="OrthoDB" id="4382194at2"/>
<sequence length="81" mass="8211">MDTRFFGPVTPFATIAASATTLLAYALLWGLGLVIGVLVFVCSAIGTCAHGITRQVCTGVAIGTMVVLAGFAIAVLFFAGS</sequence>
<feature type="transmembrane region" description="Helical" evidence="1">
    <location>
        <begin position="12"/>
        <end position="45"/>
    </location>
</feature>
<keyword evidence="1" id="KW-0472">Membrane</keyword>
<evidence type="ECO:0000313" key="3">
    <source>
        <dbReference type="Proteomes" id="UP000194632"/>
    </source>
</evidence>
<evidence type="ECO:0000313" key="2">
    <source>
        <dbReference type="EMBL" id="OUC76042.1"/>
    </source>
</evidence>
<organism evidence="2 3">
    <name type="scientific">Gordonia lacunae</name>
    <dbReference type="NCBI Taxonomy" id="417102"/>
    <lineage>
        <taxon>Bacteria</taxon>
        <taxon>Bacillati</taxon>
        <taxon>Actinomycetota</taxon>
        <taxon>Actinomycetes</taxon>
        <taxon>Mycobacteriales</taxon>
        <taxon>Gordoniaceae</taxon>
        <taxon>Gordonia</taxon>
    </lineage>
</organism>
<dbReference type="AlphaFoldDB" id="A0A2C9ZI14"/>